<dbReference type="GO" id="GO:0005829">
    <property type="term" value="C:cytosol"/>
    <property type="evidence" value="ECO:0007669"/>
    <property type="project" value="TreeGrafter"/>
</dbReference>
<dbReference type="AlphaFoldDB" id="S4NPN0"/>
<keyword evidence="1" id="KW-0808">Transferase</keyword>
<dbReference type="GO" id="GO:0006695">
    <property type="term" value="P:cholesterol biosynthetic process"/>
    <property type="evidence" value="ECO:0007669"/>
    <property type="project" value="TreeGrafter"/>
</dbReference>
<dbReference type="InterPro" id="IPR014721">
    <property type="entry name" value="Ribsml_uS5_D2-typ_fold_subgr"/>
</dbReference>
<name>S4NPN0_9NEOP</name>
<evidence type="ECO:0000256" key="3">
    <source>
        <dbReference type="SAM" id="MobiDB-lite"/>
    </source>
</evidence>
<evidence type="ECO:0000313" key="4">
    <source>
        <dbReference type="EMBL" id="JAA79064.1"/>
    </source>
</evidence>
<reference evidence="4" key="2">
    <citation type="submission" date="2013-05" db="EMBL/GenBank/DDBJ databases">
        <authorList>
            <person name="Carter J.-M."/>
            <person name="Baker S.C."/>
            <person name="Pink R."/>
            <person name="Carter D.R.F."/>
            <person name="Collins A."/>
            <person name="Tomlin J."/>
            <person name="Gibbs M."/>
            <person name="Breuker C.J."/>
        </authorList>
    </citation>
    <scope>NUCLEOTIDE SEQUENCE</scope>
    <source>
        <tissue evidence="4">Ovary</tissue>
    </source>
</reference>
<evidence type="ECO:0000256" key="1">
    <source>
        <dbReference type="ARBA" id="ARBA00022679"/>
    </source>
</evidence>
<proteinExistence type="predicted"/>
<feature type="non-terminal residue" evidence="4">
    <location>
        <position position="1"/>
    </location>
</feature>
<dbReference type="SUPFAM" id="SSF54211">
    <property type="entry name" value="Ribosomal protein S5 domain 2-like"/>
    <property type="match status" value="1"/>
</dbReference>
<reference evidence="4" key="1">
    <citation type="journal article" date="2013" name="BMC Genomics">
        <title>Unscrambling butterfly oogenesis.</title>
        <authorList>
            <person name="Carter J.M."/>
            <person name="Baker S.C."/>
            <person name="Pink R."/>
            <person name="Carter D.R."/>
            <person name="Collins A."/>
            <person name="Tomlin J."/>
            <person name="Gibbs M."/>
            <person name="Breuker C.J."/>
        </authorList>
    </citation>
    <scope>NUCLEOTIDE SEQUENCE</scope>
    <source>
        <tissue evidence="4">Ovary</tissue>
    </source>
</reference>
<accession>S4NPN0</accession>
<feature type="compositionally biased region" description="Basic and acidic residues" evidence="3">
    <location>
        <begin position="13"/>
        <end position="23"/>
    </location>
</feature>
<dbReference type="InterPro" id="IPR006205">
    <property type="entry name" value="Mev_gal_kin"/>
</dbReference>
<dbReference type="Gene3D" id="3.30.230.10">
    <property type="match status" value="1"/>
</dbReference>
<dbReference type="EMBL" id="GAIX01013496">
    <property type="protein sequence ID" value="JAA79064.1"/>
    <property type="molecule type" value="Transcribed_RNA"/>
</dbReference>
<dbReference type="GO" id="GO:0005524">
    <property type="term" value="F:ATP binding"/>
    <property type="evidence" value="ECO:0007669"/>
    <property type="project" value="InterPro"/>
</dbReference>
<evidence type="ECO:0000256" key="2">
    <source>
        <dbReference type="ARBA" id="ARBA00022777"/>
    </source>
</evidence>
<protein>
    <submittedName>
        <fullName evidence="4">BolA-like protein 2</fullName>
    </submittedName>
</protein>
<organism evidence="4">
    <name type="scientific">Pararge aegeria</name>
    <name type="common">speckled wood butterfly</name>
    <dbReference type="NCBI Taxonomy" id="116150"/>
    <lineage>
        <taxon>Eukaryota</taxon>
        <taxon>Metazoa</taxon>
        <taxon>Ecdysozoa</taxon>
        <taxon>Arthropoda</taxon>
        <taxon>Hexapoda</taxon>
        <taxon>Insecta</taxon>
        <taxon>Pterygota</taxon>
        <taxon>Neoptera</taxon>
        <taxon>Endopterygota</taxon>
        <taxon>Lepidoptera</taxon>
        <taxon>Glossata</taxon>
        <taxon>Ditrysia</taxon>
        <taxon>Papilionoidea</taxon>
        <taxon>Nymphalidae</taxon>
        <taxon>Satyrinae</taxon>
        <taxon>Satyrini</taxon>
        <taxon>Parargina</taxon>
        <taxon>Pararge</taxon>
    </lineage>
</organism>
<feature type="region of interest" description="Disordered" evidence="3">
    <location>
        <begin position="1"/>
        <end position="28"/>
    </location>
</feature>
<sequence>QAGERGAAGGAQEHPRLHAEDAHGGAVAGAEPLGAARLSARASAPGKVILLGEHAVVFGQPALAASLGLRTRVSA</sequence>
<dbReference type="GO" id="GO:0004496">
    <property type="term" value="F:mevalonate kinase activity"/>
    <property type="evidence" value="ECO:0007669"/>
    <property type="project" value="InterPro"/>
</dbReference>
<dbReference type="PANTHER" id="PTHR43290">
    <property type="entry name" value="MEVALONATE KINASE"/>
    <property type="match status" value="1"/>
</dbReference>
<dbReference type="GO" id="GO:0019287">
    <property type="term" value="P:isopentenyl diphosphate biosynthetic process, mevalonate pathway"/>
    <property type="evidence" value="ECO:0007669"/>
    <property type="project" value="TreeGrafter"/>
</dbReference>
<keyword evidence="2" id="KW-0418">Kinase</keyword>
<dbReference type="InterPro" id="IPR020568">
    <property type="entry name" value="Ribosomal_Su5_D2-typ_SF"/>
</dbReference>
<feature type="non-terminal residue" evidence="4">
    <location>
        <position position="75"/>
    </location>
</feature>
<dbReference type="PANTHER" id="PTHR43290:SF2">
    <property type="entry name" value="MEVALONATE KINASE"/>
    <property type="match status" value="1"/>
</dbReference>